<proteinExistence type="predicted"/>
<dbReference type="EMBL" id="JAMDMX010000151">
    <property type="protein sequence ID" value="MCY9697578.1"/>
    <property type="molecule type" value="Genomic_DNA"/>
</dbReference>
<dbReference type="InterPro" id="IPR001763">
    <property type="entry name" value="Rhodanese-like_dom"/>
</dbReference>
<evidence type="ECO:0000313" key="3">
    <source>
        <dbReference type="Proteomes" id="UP001527099"/>
    </source>
</evidence>
<dbReference type="SUPFAM" id="SSF52821">
    <property type="entry name" value="Rhodanese/Cell cycle control phosphatase"/>
    <property type="match status" value="1"/>
</dbReference>
<dbReference type="PANTHER" id="PTHR43031">
    <property type="entry name" value="FAD-DEPENDENT OXIDOREDUCTASE"/>
    <property type="match status" value="1"/>
</dbReference>
<dbReference type="PROSITE" id="PS01148">
    <property type="entry name" value="UPF0033"/>
    <property type="match status" value="1"/>
</dbReference>
<dbReference type="PROSITE" id="PS50206">
    <property type="entry name" value="RHODANESE_3"/>
    <property type="match status" value="1"/>
</dbReference>
<dbReference type="CDD" id="cd00158">
    <property type="entry name" value="RHOD"/>
    <property type="match status" value="1"/>
</dbReference>
<dbReference type="Gene3D" id="3.30.110.40">
    <property type="entry name" value="TusA-like domain"/>
    <property type="match status" value="1"/>
</dbReference>
<organism evidence="2 3">
    <name type="scientific">Paenibacillus alginolyticus</name>
    <dbReference type="NCBI Taxonomy" id="59839"/>
    <lineage>
        <taxon>Bacteria</taxon>
        <taxon>Bacillati</taxon>
        <taxon>Bacillota</taxon>
        <taxon>Bacilli</taxon>
        <taxon>Bacillales</taxon>
        <taxon>Paenibacillaceae</taxon>
        <taxon>Paenibacillus</taxon>
    </lineage>
</organism>
<dbReference type="PANTHER" id="PTHR43031:SF1">
    <property type="entry name" value="PYRIDINE NUCLEOTIDE-DISULPHIDE OXIDOREDUCTASE"/>
    <property type="match status" value="1"/>
</dbReference>
<dbReference type="SUPFAM" id="SSF64307">
    <property type="entry name" value="SirA-like"/>
    <property type="match status" value="1"/>
</dbReference>
<accession>A0ABT4GNJ5</accession>
<dbReference type="CDD" id="cd00291">
    <property type="entry name" value="SirA_YedF_YeeD"/>
    <property type="match status" value="1"/>
</dbReference>
<reference evidence="2 3" key="1">
    <citation type="submission" date="2022-05" db="EMBL/GenBank/DDBJ databases">
        <title>Genome Sequencing of Bee-Associated Microbes.</title>
        <authorList>
            <person name="Dunlap C."/>
        </authorList>
    </citation>
    <scope>NUCLEOTIDE SEQUENCE [LARGE SCALE GENOMIC DNA]</scope>
    <source>
        <strain evidence="2 3">NRRL B-14421</strain>
    </source>
</reference>
<dbReference type="Pfam" id="PF01206">
    <property type="entry name" value="TusA"/>
    <property type="match status" value="1"/>
</dbReference>
<dbReference type="InterPro" id="IPR036868">
    <property type="entry name" value="TusA-like_sf"/>
</dbReference>
<dbReference type="Proteomes" id="UP001527099">
    <property type="component" value="Unassembled WGS sequence"/>
</dbReference>
<sequence>MNIQVDKTLDAKGLACPMPIVRTKKMMEELPDGHVLEVQATDKGSMADLQSWTAKTGHAYLGNKIVGNVIHHYVRKASASEIKPEQKHPITLTNDELNAEMGQSNFTDHLILIDVREPAEYAFGHIPGALSIPLGALVNRTSELDPSKGIYVICRTGTRSDMAAQMLSNLGFANVTNIIPGMSEWTGPTKSEE</sequence>
<dbReference type="Gene3D" id="3.40.250.10">
    <property type="entry name" value="Rhodanese-like domain"/>
    <property type="match status" value="1"/>
</dbReference>
<comment type="caution">
    <text evidence="2">The sequence shown here is derived from an EMBL/GenBank/DDBJ whole genome shotgun (WGS) entry which is preliminary data.</text>
</comment>
<gene>
    <name evidence="2" type="ORF">M5X19_32685</name>
</gene>
<dbReference type="InterPro" id="IPR001455">
    <property type="entry name" value="TusA-like"/>
</dbReference>
<protein>
    <submittedName>
        <fullName evidence="2">Sulfurtransferase TusA family protein</fullName>
    </submittedName>
</protein>
<dbReference type="PROSITE" id="PS00380">
    <property type="entry name" value="RHODANESE_1"/>
    <property type="match status" value="1"/>
</dbReference>
<evidence type="ECO:0000313" key="2">
    <source>
        <dbReference type="EMBL" id="MCY9697578.1"/>
    </source>
</evidence>
<dbReference type="InterPro" id="IPR036873">
    <property type="entry name" value="Rhodanese-like_dom_sf"/>
</dbReference>
<dbReference type="SMART" id="SM00450">
    <property type="entry name" value="RHOD"/>
    <property type="match status" value="1"/>
</dbReference>
<keyword evidence="3" id="KW-1185">Reference proteome</keyword>
<name>A0ABT4GNJ5_9BACL</name>
<dbReference type="InterPro" id="IPR050229">
    <property type="entry name" value="GlpE_sulfurtransferase"/>
</dbReference>
<evidence type="ECO:0000259" key="1">
    <source>
        <dbReference type="PROSITE" id="PS50206"/>
    </source>
</evidence>
<dbReference type="InterPro" id="IPR001307">
    <property type="entry name" value="Thiosulphate_STrfase_CS"/>
</dbReference>
<dbReference type="Pfam" id="PF00581">
    <property type="entry name" value="Rhodanese"/>
    <property type="match status" value="1"/>
</dbReference>
<dbReference type="RefSeq" id="WP_268618248.1">
    <property type="nucleotide sequence ID" value="NZ_JAMDMX010000151.1"/>
</dbReference>
<feature type="domain" description="Rhodanese" evidence="1">
    <location>
        <begin position="106"/>
        <end position="191"/>
    </location>
</feature>